<accession>A0AA39M8U1</accession>
<reference evidence="1" key="1">
    <citation type="submission" date="2023-06" db="EMBL/GenBank/DDBJ databases">
        <title>Genomic analysis of the entomopathogenic nematode Steinernema hermaphroditum.</title>
        <authorList>
            <person name="Schwarz E.M."/>
            <person name="Heppert J.K."/>
            <person name="Baniya A."/>
            <person name="Schwartz H.T."/>
            <person name="Tan C.-H."/>
            <person name="Antoshechkin I."/>
            <person name="Sternberg P.W."/>
            <person name="Goodrich-Blair H."/>
            <person name="Dillman A.R."/>
        </authorList>
    </citation>
    <scope>NUCLEOTIDE SEQUENCE</scope>
    <source>
        <strain evidence="1">PS9179</strain>
        <tissue evidence="1">Whole animal</tissue>
    </source>
</reference>
<dbReference type="AlphaFoldDB" id="A0AA39M8U1"/>
<dbReference type="PANTHER" id="PTHR36520:SF4">
    <property type="entry name" value="DUF3421 DOMAIN-CONTAINING PROTEIN"/>
    <property type="match status" value="1"/>
</dbReference>
<comment type="caution">
    <text evidence="1">The sequence shown here is derived from an EMBL/GenBank/DDBJ whole genome shotgun (WGS) entry which is preliminary data.</text>
</comment>
<keyword evidence="2" id="KW-1185">Reference proteome</keyword>
<dbReference type="Proteomes" id="UP001175271">
    <property type="component" value="Unassembled WGS sequence"/>
</dbReference>
<name>A0AA39M8U1_9BILA</name>
<protein>
    <submittedName>
        <fullName evidence="1">Uncharacterized protein</fullName>
    </submittedName>
</protein>
<evidence type="ECO:0000313" key="2">
    <source>
        <dbReference type="Proteomes" id="UP001175271"/>
    </source>
</evidence>
<dbReference type="EMBL" id="JAUCMV010000001">
    <property type="protein sequence ID" value="KAK0424759.1"/>
    <property type="molecule type" value="Genomic_DNA"/>
</dbReference>
<proteinExistence type="predicted"/>
<dbReference type="PANTHER" id="PTHR36520">
    <property type="entry name" value="PROTEIN CBG13000-RELATED"/>
    <property type="match status" value="1"/>
</dbReference>
<evidence type="ECO:0000313" key="1">
    <source>
        <dbReference type="EMBL" id="KAK0424759.1"/>
    </source>
</evidence>
<organism evidence="1 2">
    <name type="scientific">Steinernema hermaphroditum</name>
    <dbReference type="NCBI Taxonomy" id="289476"/>
    <lineage>
        <taxon>Eukaryota</taxon>
        <taxon>Metazoa</taxon>
        <taxon>Ecdysozoa</taxon>
        <taxon>Nematoda</taxon>
        <taxon>Chromadorea</taxon>
        <taxon>Rhabditida</taxon>
        <taxon>Tylenchina</taxon>
        <taxon>Panagrolaimomorpha</taxon>
        <taxon>Strongyloidoidea</taxon>
        <taxon>Steinernematidae</taxon>
        <taxon>Steinernema</taxon>
    </lineage>
</organism>
<sequence length="279" mass="30997">MVTQFHFLFDLSQHFNKAFHPFVFRPMTVRPLLRTFVFIYLLGITASQKYGGDQPIIVPTGPDAQFPNLVTADNFPLFPFTDQFNTGLEWNPANKVSLAGDLNIPVPGWGVWDMDANLYSGKINSDVKVGYQIRPTNHLNIKPETLALLGQNPAFRAARKAAKEVLVGRLPYGYEPIKCKPPYCNPFVHHVGVGVEVEEGDDTFFIGGIDFPMPVGENGAGVRFPLSGAFEQGTSPWAYAHAHAFNPSSPFDLSKVDNVRRSPIKKLLEKKGDKKPIII</sequence>
<gene>
    <name evidence="1" type="ORF">QR680_008834</name>
</gene>